<accession>A0A0R1VFW8</accession>
<sequence>MDIIYPVLVEQAAAHAIQDGLPTVADKAAMFKIMVEDGIIDANGQPTPMAIDKGYVTSTYEHENLSWEEFIDYYPVFKNYDPTYFEQINGFWEIPLTFRQQLISDLNHDRFTGIEKLQLQEYLSERSTYEN</sequence>
<comment type="caution">
    <text evidence="1">The sequence shown here is derived from an EMBL/GenBank/DDBJ whole genome shotgun (WGS) entry which is preliminary data.</text>
</comment>
<dbReference type="Proteomes" id="UP000051739">
    <property type="component" value="Unassembled WGS sequence"/>
</dbReference>
<gene>
    <name evidence="1" type="ORF">FC60_GL000423</name>
</gene>
<protein>
    <submittedName>
        <fullName evidence="1">Uncharacterized protein</fullName>
    </submittedName>
</protein>
<evidence type="ECO:0000313" key="1">
    <source>
        <dbReference type="EMBL" id="KRM01939.1"/>
    </source>
</evidence>
<dbReference type="PATRIC" id="fig|1423749.3.peg.426"/>
<proteinExistence type="predicted"/>
<evidence type="ECO:0000313" key="2">
    <source>
        <dbReference type="Proteomes" id="UP000051739"/>
    </source>
</evidence>
<dbReference type="EMBL" id="AZFN01000014">
    <property type="protein sequence ID" value="KRM01939.1"/>
    <property type="molecule type" value="Genomic_DNA"/>
</dbReference>
<name>A0A0R1VFW8_9LACO</name>
<reference evidence="1 2" key="1">
    <citation type="journal article" date="2015" name="Genome Announc.">
        <title>Expanding the biotechnology potential of lactobacilli through comparative genomics of 213 strains and associated genera.</title>
        <authorList>
            <person name="Sun Z."/>
            <person name="Harris H.M."/>
            <person name="McCann A."/>
            <person name="Guo C."/>
            <person name="Argimon S."/>
            <person name="Zhang W."/>
            <person name="Yang X."/>
            <person name="Jeffery I.B."/>
            <person name="Cooney J.C."/>
            <person name="Kagawa T.F."/>
            <person name="Liu W."/>
            <person name="Song Y."/>
            <person name="Salvetti E."/>
            <person name="Wrobel A."/>
            <person name="Rasinkangas P."/>
            <person name="Parkhill J."/>
            <person name="Rea M.C."/>
            <person name="O'Sullivan O."/>
            <person name="Ritari J."/>
            <person name="Douillard F.P."/>
            <person name="Paul Ross R."/>
            <person name="Yang R."/>
            <person name="Briner A.E."/>
            <person name="Felis G.E."/>
            <person name="de Vos W.M."/>
            <person name="Barrangou R."/>
            <person name="Klaenhammer T.R."/>
            <person name="Caufield P.W."/>
            <person name="Cui Y."/>
            <person name="Zhang H."/>
            <person name="O'Toole P.W."/>
        </authorList>
    </citation>
    <scope>NUCLEOTIDE SEQUENCE [LARGE SCALE GENOMIC DNA]</scope>
    <source>
        <strain evidence="1 2">DSM 16045</strain>
    </source>
</reference>
<organism evidence="1 2">
    <name type="scientific">Limosilactobacillus gastricus DSM 16045</name>
    <dbReference type="NCBI Taxonomy" id="1423749"/>
    <lineage>
        <taxon>Bacteria</taxon>
        <taxon>Bacillati</taxon>
        <taxon>Bacillota</taxon>
        <taxon>Bacilli</taxon>
        <taxon>Lactobacillales</taxon>
        <taxon>Lactobacillaceae</taxon>
        <taxon>Limosilactobacillus</taxon>
    </lineage>
</organism>
<dbReference type="RefSeq" id="WP_056937478.1">
    <property type="nucleotide sequence ID" value="NZ_AZFN01000014.1"/>
</dbReference>
<keyword evidence="2" id="KW-1185">Reference proteome</keyword>
<dbReference type="AlphaFoldDB" id="A0A0R1VFW8"/>